<proteinExistence type="predicted"/>
<comment type="caution">
    <text evidence="1">The sequence shown here is derived from an EMBL/GenBank/DDBJ whole genome shotgun (WGS) entry which is preliminary data.</text>
</comment>
<evidence type="ECO:0000313" key="2">
    <source>
        <dbReference type="Proteomes" id="UP001465755"/>
    </source>
</evidence>
<dbReference type="Proteomes" id="UP001465755">
    <property type="component" value="Unassembled WGS sequence"/>
</dbReference>
<protein>
    <recommendedName>
        <fullName evidence="3">Nucleotide-diphospho-sugar transferase domain-containing protein</fullName>
    </recommendedName>
</protein>
<name>A0AAW1P6J4_9CHLO</name>
<organism evidence="1 2">
    <name type="scientific">Symbiochloris irregularis</name>
    <dbReference type="NCBI Taxonomy" id="706552"/>
    <lineage>
        <taxon>Eukaryota</taxon>
        <taxon>Viridiplantae</taxon>
        <taxon>Chlorophyta</taxon>
        <taxon>core chlorophytes</taxon>
        <taxon>Trebouxiophyceae</taxon>
        <taxon>Trebouxiales</taxon>
        <taxon>Trebouxiaceae</taxon>
        <taxon>Symbiochloris</taxon>
    </lineage>
</organism>
<evidence type="ECO:0008006" key="3">
    <source>
        <dbReference type="Google" id="ProtNLM"/>
    </source>
</evidence>
<sequence length="123" mass="13739">MARTGAAANSSNAPRQGHMYVFSKRPGILAELRAAHCQLQYSTIMAAAPGKTWRTPENARNSSIWTAKRFKEAYRRMGHWRLTFQLDFATTLGYPYILQLDLDSYFPEPVHGATSGSGGMNKL</sequence>
<keyword evidence="2" id="KW-1185">Reference proteome</keyword>
<evidence type="ECO:0000313" key="1">
    <source>
        <dbReference type="EMBL" id="KAK9807176.1"/>
    </source>
</evidence>
<dbReference type="AlphaFoldDB" id="A0AAW1P6J4"/>
<gene>
    <name evidence="1" type="ORF">WJX73_004215</name>
</gene>
<dbReference type="EMBL" id="JALJOQ010000033">
    <property type="protein sequence ID" value="KAK9807176.1"/>
    <property type="molecule type" value="Genomic_DNA"/>
</dbReference>
<accession>A0AAW1P6J4</accession>
<reference evidence="1 2" key="1">
    <citation type="journal article" date="2024" name="Nat. Commun.">
        <title>Phylogenomics reveals the evolutionary origins of lichenization in chlorophyte algae.</title>
        <authorList>
            <person name="Puginier C."/>
            <person name="Libourel C."/>
            <person name="Otte J."/>
            <person name="Skaloud P."/>
            <person name="Haon M."/>
            <person name="Grisel S."/>
            <person name="Petersen M."/>
            <person name="Berrin J.G."/>
            <person name="Delaux P.M."/>
            <person name="Dal Grande F."/>
            <person name="Keller J."/>
        </authorList>
    </citation>
    <scope>NUCLEOTIDE SEQUENCE [LARGE SCALE GENOMIC DNA]</scope>
    <source>
        <strain evidence="1 2">SAG 2036</strain>
    </source>
</reference>